<reference evidence="1 2" key="1">
    <citation type="submission" date="2018-06" db="EMBL/GenBank/DDBJ databases">
        <authorList>
            <consortium name="Pathogen Informatics"/>
            <person name="Doyle S."/>
        </authorList>
    </citation>
    <scope>NUCLEOTIDE SEQUENCE [LARGE SCALE GENOMIC DNA]</scope>
    <source>
        <strain evidence="1 2">NCTC11179</strain>
    </source>
</reference>
<evidence type="ECO:0000313" key="2">
    <source>
        <dbReference type="Proteomes" id="UP000255024"/>
    </source>
</evidence>
<organism evidence="1 2">
    <name type="scientific">Myroides odoratus</name>
    <name type="common">Flavobacterium odoratum</name>
    <dbReference type="NCBI Taxonomy" id="256"/>
    <lineage>
        <taxon>Bacteria</taxon>
        <taxon>Pseudomonadati</taxon>
        <taxon>Bacteroidota</taxon>
        <taxon>Flavobacteriia</taxon>
        <taxon>Flavobacteriales</taxon>
        <taxon>Flavobacteriaceae</taxon>
        <taxon>Myroides</taxon>
    </lineage>
</organism>
<dbReference type="AlphaFoldDB" id="A0A378U2V8"/>
<proteinExistence type="predicted"/>
<accession>A0A378U2V8</accession>
<dbReference type="Proteomes" id="UP000255024">
    <property type="component" value="Unassembled WGS sequence"/>
</dbReference>
<evidence type="ECO:0000313" key="1">
    <source>
        <dbReference type="EMBL" id="STZ69578.1"/>
    </source>
</evidence>
<sequence length="33" mass="3937">MINTYPNPWNFSNTDLNLISPNQQYKIEYGDFV</sequence>
<gene>
    <name evidence="1" type="ORF">NCTC11179_03087</name>
</gene>
<dbReference type="EMBL" id="UGQL01000002">
    <property type="protein sequence ID" value="STZ69578.1"/>
    <property type="molecule type" value="Genomic_DNA"/>
</dbReference>
<keyword evidence="2" id="KW-1185">Reference proteome</keyword>
<protein>
    <submittedName>
        <fullName evidence="1">Uncharacterized protein</fullName>
    </submittedName>
</protein>
<name>A0A378U2V8_MYROD</name>